<dbReference type="EMBL" id="JSWE01000139">
    <property type="protein sequence ID" value="KIE04852.1"/>
    <property type="molecule type" value="Genomic_DNA"/>
</dbReference>
<comment type="caution">
    <text evidence="1">The sequence shown here is derived from an EMBL/GenBank/DDBJ whole genome shotgun (WGS) entry which is preliminary data.</text>
</comment>
<keyword evidence="2" id="KW-1185">Reference proteome</keyword>
<name>A0A0C1MRY9_9RICK</name>
<dbReference type="AlphaFoldDB" id="A0A0C1MRY9"/>
<gene>
    <name evidence="1" type="ORF">NF27_FN00010</name>
</gene>
<accession>A0A0C1MRY9</accession>
<reference evidence="1 2" key="1">
    <citation type="submission" date="2014-11" db="EMBL/GenBank/DDBJ databases">
        <title>A Rickettsiales Symbiont of Amoebae With Ancient Features.</title>
        <authorList>
            <person name="Schulz F."/>
            <person name="Martijn J."/>
            <person name="Wascher F."/>
            <person name="Kostanjsek R."/>
            <person name="Ettema T.J."/>
            <person name="Horn M."/>
        </authorList>
    </citation>
    <scope>NUCLEOTIDE SEQUENCE [LARGE SCALE GENOMIC DNA]</scope>
    <source>
        <strain evidence="1 2">UWC36</strain>
    </source>
</reference>
<dbReference type="RefSeq" id="WP_039457521.1">
    <property type="nucleotide sequence ID" value="NZ_JSWE01000139.1"/>
</dbReference>
<organism evidence="1 2">
    <name type="scientific">Candidatus Jidaibacter acanthamoebae</name>
    <dbReference type="NCBI Taxonomy" id="86105"/>
    <lineage>
        <taxon>Bacteria</taxon>
        <taxon>Pseudomonadati</taxon>
        <taxon>Pseudomonadota</taxon>
        <taxon>Alphaproteobacteria</taxon>
        <taxon>Rickettsiales</taxon>
        <taxon>Candidatus Midichloriaceae</taxon>
        <taxon>Candidatus Jidaibacter</taxon>
    </lineage>
</organism>
<evidence type="ECO:0000313" key="1">
    <source>
        <dbReference type="EMBL" id="KIE04852.1"/>
    </source>
</evidence>
<protein>
    <submittedName>
        <fullName evidence="1">Uncharacterized protein</fullName>
    </submittedName>
</protein>
<evidence type="ECO:0000313" key="2">
    <source>
        <dbReference type="Proteomes" id="UP000031258"/>
    </source>
</evidence>
<proteinExistence type="predicted"/>
<dbReference type="Proteomes" id="UP000031258">
    <property type="component" value="Unassembled WGS sequence"/>
</dbReference>
<sequence length="73" mass="8469">MENLPIKGILKDHNINQQPYVLITYGIINQIARDFLKSEQYLKKNRTDKNNDLVNAFKGQENNQLIIDPAEGR</sequence>